<keyword evidence="4 7" id="KW-0808">Transferase</keyword>
<keyword evidence="10" id="KW-1185">Reference proteome</keyword>
<comment type="function">
    <text evidence="2 7">Catalyzes the formation of N(7)-methylguanine at position 46 (m7G46) in tRNA.</text>
</comment>
<dbReference type="CDD" id="cd02440">
    <property type="entry name" value="AdoMet_MTases"/>
    <property type="match status" value="1"/>
</dbReference>
<feature type="binding site" evidence="7">
    <location>
        <begin position="242"/>
        <end position="245"/>
    </location>
    <ligand>
        <name>substrate</name>
    </ligand>
</feature>
<dbReference type="EC" id="2.1.1.33" evidence="7"/>
<evidence type="ECO:0000256" key="6">
    <source>
        <dbReference type="ARBA" id="ARBA00022694"/>
    </source>
</evidence>
<evidence type="ECO:0000313" key="10">
    <source>
        <dbReference type="Proteomes" id="UP000199236"/>
    </source>
</evidence>
<comment type="caution">
    <text evidence="7">Lacks conserved residue(s) required for the propagation of feature annotation.</text>
</comment>
<dbReference type="InterPro" id="IPR003358">
    <property type="entry name" value="tRNA_(Gua-N-7)_MeTrfase_Trmb"/>
</dbReference>
<dbReference type="InterPro" id="IPR055361">
    <property type="entry name" value="tRNA_methyltr_TrmB_bact"/>
</dbReference>
<sequence length="263" mass="30305">MNAKPFAFSSTNRIQSETMSPFSSEKPQFRPSQSRLIEKQIATSFFGRRKGKPLSPAQQRLIDELLPKISLNPTRPIDSIKAQFAHEPGEVWMEIGFGGGEHLIRQATNNPTVGLIGCEPFINGAVKALAAIDEKQIGNIRLYDEDAAHILDWLPDASLDRIFLLYPDPWHKKRHWKRRFVSSQNLDRIARVLKPGGIFRFASDIEDYVEWTLEHVDGCAALSEECNTPEDRLIAWPDWERTRYEAKAFREGRRPQYLTFRRK</sequence>
<proteinExistence type="inferred from homology"/>
<dbReference type="Pfam" id="PF02390">
    <property type="entry name" value="Methyltransf_4"/>
    <property type="match status" value="1"/>
</dbReference>
<reference evidence="9 10" key="1">
    <citation type="submission" date="2016-10" db="EMBL/GenBank/DDBJ databases">
        <authorList>
            <person name="de Groot N.N."/>
        </authorList>
    </citation>
    <scope>NUCLEOTIDE SEQUENCE [LARGE SCALE GENOMIC DNA]</scope>
    <source>
        <strain evidence="9 10">CGMCC 1.9157</strain>
    </source>
</reference>
<evidence type="ECO:0000256" key="5">
    <source>
        <dbReference type="ARBA" id="ARBA00022691"/>
    </source>
</evidence>
<feature type="binding site" evidence="7">
    <location>
        <position position="146"/>
    </location>
    <ligand>
        <name>S-adenosyl-L-methionine</name>
        <dbReference type="ChEBI" id="CHEBI:59789"/>
    </ligand>
</feature>
<evidence type="ECO:0000256" key="3">
    <source>
        <dbReference type="ARBA" id="ARBA00022603"/>
    </source>
</evidence>
<keyword evidence="6 7" id="KW-0819">tRNA processing</keyword>
<feature type="binding site" evidence="7">
    <location>
        <position position="119"/>
    </location>
    <ligand>
        <name>S-adenosyl-L-methionine</name>
        <dbReference type="ChEBI" id="CHEBI:59789"/>
    </ligand>
</feature>
<dbReference type="GO" id="GO:0008176">
    <property type="term" value="F:tRNA (guanine(46)-N7)-methyltransferase activity"/>
    <property type="evidence" value="ECO:0007669"/>
    <property type="project" value="UniProtKB-UniRule"/>
</dbReference>
<protein>
    <recommendedName>
        <fullName evidence="7">tRNA (guanine-N(7)-)-methyltransferase</fullName>
        <ecNumber evidence="7">2.1.1.33</ecNumber>
    </recommendedName>
    <alternativeName>
        <fullName evidence="7">tRNA (guanine(46)-N(7))-methyltransferase</fullName>
    </alternativeName>
    <alternativeName>
        <fullName evidence="7">tRNA(m7G46)-methyltransferase</fullName>
    </alternativeName>
</protein>
<dbReference type="PANTHER" id="PTHR23417:SF14">
    <property type="entry name" value="PENTACOTRIPEPTIDE-REPEAT REGION OF PRORP DOMAIN-CONTAINING PROTEIN"/>
    <property type="match status" value="1"/>
</dbReference>
<dbReference type="SUPFAM" id="SSF53335">
    <property type="entry name" value="S-adenosyl-L-methionine-dependent methyltransferases"/>
    <property type="match status" value="1"/>
</dbReference>
<accession>A0A1I5GT76</accession>
<evidence type="ECO:0000256" key="4">
    <source>
        <dbReference type="ARBA" id="ARBA00022679"/>
    </source>
</evidence>
<dbReference type="Gene3D" id="3.40.50.150">
    <property type="entry name" value="Vaccinia Virus protein VP39"/>
    <property type="match status" value="1"/>
</dbReference>
<name>A0A1I5GT76_9HYPH</name>
<dbReference type="Proteomes" id="UP000199236">
    <property type="component" value="Unassembled WGS sequence"/>
</dbReference>
<evidence type="ECO:0000313" key="9">
    <source>
        <dbReference type="EMBL" id="SFO39139.1"/>
    </source>
</evidence>
<dbReference type="GO" id="GO:0043527">
    <property type="term" value="C:tRNA methyltransferase complex"/>
    <property type="evidence" value="ECO:0007669"/>
    <property type="project" value="TreeGrafter"/>
</dbReference>
<keyword evidence="3 7" id="KW-0489">Methyltransferase</keyword>
<dbReference type="PROSITE" id="PS51625">
    <property type="entry name" value="SAM_MT_TRMB"/>
    <property type="match status" value="1"/>
</dbReference>
<feature type="binding site" evidence="7">
    <location>
        <position position="172"/>
    </location>
    <ligand>
        <name>substrate</name>
    </ligand>
</feature>
<comment type="similarity">
    <text evidence="7">Belongs to the class I-like SAM-binding methyltransferase superfamily. TrmB family.</text>
</comment>
<feature type="binding site" evidence="7">
    <location>
        <position position="204"/>
    </location>
    <ligand>
        <name>substrate</name>
    </ligand>
</feature>
<dbReference type="PANTHER" id="PTHR23417">
    <property type="entry name" value="3-DEOXY-D-MANNO-OCTULOSONIC-ACID TRANSFERASE/TRNA GUANINE-N 7 - -METHYLTRANSFERASE"/>
    <property type="match status" value="1"/>
</dbReference>
<gene>
    <name evidence="7" type="primary">trmB</name>
    <name evidence="9" type="ORF">SAMN04488056_105160</name>
</gene>
<comment type="catalytic activity">
    <reaction evidence="1 7">
        <text>guanosine(46) in tRNA + S-adenosyl-L-methionine = N(7)-methylguanosine(46) in tRNA + S-adenosyl-L-homocysteine</text>
        <dbReference type="Rhea" id="RHEA:42708"/>
        <dbReference type="Rhea" id="RHEA-COMP:10188"/>
        <dbReference type="Rhea" id="RHEA-COMP:10189"/>
        <dbReference type="ChEBI" id="CHEBI:57856"/>
        <dbReference type="ChEBI" id="CHEBI:59789"/>
        <dbReference type="ChEBI" id="CHEBI:74269"/>
        <dbReference type="ChEBI" id="CHEBI:74480"/>
        <dbReference type="EC" id="2.1.1.33"/>
    </reaction>
</comment>
<dbReference type="UniPathway" id="UPA00989"/>
<dbReference type="STRING" id="655353.SAMN04488056_105160"/>
<feature type="binding site" evidence="7">
    <location>
        <position position="94"/>
    </location>
    <ligand>
        <name>S-adenosyl-L-methionine</name>
        <dbReference type="ChEBI" id="CHEBI:59789"/>
    </ligand>
</feature>
<dbReference type="AlphaFoldDB" id="A0A1I5GT76"/>
<evidence type="ECO:0000256" key="7">
    <source>
        <dbReference type="HAMAP-Rule" id="MF_01057"/>
    </source>
</evidence>
<evidence type="ECO:0000256" key="2">
    <source>
        <dbReference type="ARBA" id="ARBA00003015"/>
    </source>
</evidence>
<organism evidence="9 10">
    <name type="scientific">Cohaesibacter marisflavi</name>
    <dbReference type="NCBI Taxonomy" id="655353"/>
    <lineage>
        <taxon>Bacteria</taxon>
        <taxon>Pseudomonadati</taxon>
        <taxon>Pseudomonadota</taxon>
        <taxon>Alphaproteobacteria</taxon>
        <taxon>Hyphomicrobiales</taxon>
        <taxon>Cohaesibacteraceae</taxon>
    </lineage>
</organism>
<feature type="compositionally biased region" description="Polar residues" evidence="8">
    <location>
        <begin position="8"/>
        <end position="32"/>
    </location>
</feature>
<keyword evidence="5 7" id="KW-0949">S-adenosyl-L-methionine</keyword>
<dbReference type="NCBIfam" id="TIGR00091">
    <property type="entry name" value="tRNA (guanosine(46)-N7)-methyltransferase TrmB"/>
    <property type="match status" value="1"/>
</dbReference>
<feature type="binding site" evidence="7">
    <location>
        <position position="168"/>
    </location>
    <ligand>
        <name>S-adenosyl-L-methionine</name>
        <dbReference type="ChEBI" id="CHEBI:59789"/>
    </ligand>
</feature>
<evidence type="ECO:0000256" key="1">
    <source>
        <dbReference type="ARBA" id="ARBA00000142"/>
    </source>
</evidence>
<evidence type="ECO:0000256" key="8">
    <source>
        <dbReference type="SAM" id="MobiDB-lite"/>
    </source>
</evidence>
<dbReference type="InterPro" id="IPR029063">
    <property type="entry name" value="SAM-dependent_MTases_sf"/>
</dbReference>
<comment type="pathway">
    <text evidence="7">tRNA modification; N(7)-methylguanine-tRNA biosynthesis.</text>
</comment>
<feature type="region of interest" description="Disordered" evidence="8">
    <location>
        <begin position="1"/>
        <end position="32"/>
    </location>
</feature>
<dbReference type="EMBL" id="FOVR01000005">
    <property type="protein sequence ID" value="SFO39139.1"/>
    <property type="molecule type" value="Genomic_DNA"/>
</dbReference>
<dbReference type="HAMAP" id="MF_01057">
    <property type="entry name" value="tRNA_methyltr_TrmB"/>
    <property type="match status" value="1"/>
</dbReference>